<feature type="chain" id="PRO_5025676673" description="Fibroblast growth factor-binding protein 1" evidence="8">
    <location>
        <begin position="26"/>
        <end position="230"/>
    </location>
</feature>
<dbReference type="PANTHER" id="PTHR15258">
    <property type="entry name" value="FGF BINDING PROTEIN-RELATED"/>
    <property type="match status" value="1"/>
</dbReference>
<name>A0A6A5FRX2_PERFL</name>
<gene>
    <name evidence="9" type="ORF">PFLUV_G00011250</name>
</gene>
<reference evidence="9 10" key="1">
    <citation type="submission" date="2019-06" db="EMBL/GenBank/DDBJ databases">
        <title>A chromosome-scale genome assembly of the European perch, Perca fluviatilis.</title>
        <authorList>
            <person name="Roques C."/>
            <person name="Zahm M."/>
            <person name="Cabau C."/>
            <person name="Klopp C."/>
            <person name="Bouchez O."/>
            <person name="Donnadieu C."/>
            <person name="Kuhl H."/>
            <person name="Gislard M."/>
            <person name="Guendouz S."/>
            <person name="Journot L."/>
            <person name="Haffray P."/>
            <person name="Bestin A."/>
            <person name="Morvezen R."/>
            <person name="Feron R."/>
            <person name="Wen M."/>
            <person name="Jouanno E."/>
            <person name="Herpin A."/>
            <person name="Schartl M."/>
            <person name="Postlethwait J."/>
            <person name="Schaerlinger B."/>
            <person name="Chardard D."/>
            <person name="Lecocq T."/>
            <person name="Poncet C."/>
            <person name="Jaffrelo L."/>
            <person name="Lampietro C."/>
            <person name="Guiguen Y."/>
        </authorList>
    </citation>
    <scope>NUCLEOTIDE SEQUENCE [LARGE SCALE GENOMIC DNA]</scope>
    <source>
        <tissue evidence="9">Blood</tissue>
    </source>
</reference>
<keyword evidence="6" id="KW-0340">Growth factor binding</keyword>
<dbReference type="EMBL" id="VHII01000001">
    <property type="protein sequence ID" value="KAF1395412.1"/>
    <property type="molecule type" value="Genomic_DNA"/>
</dbReference>
<evidence type="ECO:0000313" key="10">
    <source>
        <dbReference type="Proteomes" id="UP000465112"/>
    </source>
</evidence>
<keyword evidence="5" id="KW-1015">Disulfide bond</keyword>
<dbReference type="GO" id="GO:0019838">
    <property type="term" value="F:growth factor binding"/>
    <property type="evidence" value="ECO:0007669"/>
    <property type="project" value="UniProtKB-KW"/>
</dbReference>
<proteinExistence type="inferred from homology"/>
<evidence type="ECO:0000313" key="9">
    <source>
        <dbReference type="EMBL" id="KAF1395412.1"/>
    </source>
</evidence>
<keyword evidence="4 8" id="KW-0732">Signal</keyword>
<evidence type="ECO:0000256" key="1">
    <source>
        <dbReference type="ARBA" id="ARBA00004613"/>
    </source>
</evidence>
<evidence type="ECO:0000256" key="5">
    <source>
        <dbReference type="ARBA" id="ARBA00023157"/>
    </source>
</evidence>
<evidence type="ECO:0000256" key="4">
    <source>
        <dbReference type="ARBA" id="ARBA00022729"/>
    </source>
</evidence>
<organism evidence="9 10">
    <name type="scientific">Perca fluviatilis</name>
    <name type="common">European perch</name>
    <dbReference type="NCBI Taxonomy" id="8168"/>
    <lineage>
        <taxon>Eukaryota</taxon>
        <taxon>Metazoa</taxon>
        <taxon>Chordata</taxon>
        <taxon>Craniata</taxon>
        <taxon>Vertebrata</taxon>
        <taxon>Euteleostomi</taxon>
        <taxon>Actinopterygii</taxon>
        <taxon>Neopterygii</taxon>
        <taxon>Teleostei</taxon>
        <taxon>Neoteleostei</taxon>
        <taxon>Acanthomorphata</taxon>
        <taxon>Eupercaria</taxon>
        <taxon>Perciformes</taxon>
        <taxon>Percoidei</taxon>
        <taxon>Percidae</taxon>
        <taxon>Percinae</taxon>
        <taxon>Perca</taxon>
    </lineage>
</organism>
<dbReference type="GO" id="GO:0005576">
    <property type="term" value="C:extracellular region"/>
    <property type="evidence" value="ECO:0007669"/>
    <property type="project" value="UniProtKB-SubCell"/>
</dbReference>
<evidence type="ECO:0000256" key="7">
    <source>
        <dbReference type="SAM" id="MobiDB-lite"/>
    </source>
</evidence>
<dbReference type="InterPro" id="IPR010510">
    <property type="entry name" value="FGF1-bd"/>
</dbReference>
<sequence length="230" mass="24980">MLLLKTFAPWLLLAFLGQQVSLSSGARNKNRGADKSVTPAPPGRAQRGGGNKPATRGRGKFSIKDQMQCMWEAKDVGDTVRLSVKCEDRKARIKGEASDLQCKYNAKPQSCPEYQTDPKGFWKQVARAFKRLQGKVCKDDRALVRAGMCKSAPRDAHFKLDRSSVASAQSGEPETPQPPPSRSISTAAAPSGPTACSGRANHRKTAEENCSGSWASVCNFFLTMLQSDDC</sequence>
<dbReference type="PANTHER" id="PTHR15258:SF2">
    <property type="entry name" value="FIBROBLAST GROWTH FACTOR-BINDING PROTEIN 1"/>
    <property type="match status" value="1"/>
</dbReference>
<evidence type="ECO:0000256" key="3">
    <source>
        <dbReference type="ARBA" id="ARBA00022525"/>
    </source>
</evidence>
<feature type="region of interest" description="Disordered" evidence="7">
    <location>
        <begin position="160"/>
        <end position="200"/>
    </location>
</feature>
<dbReference type="OrthoDB" id="8875908at2759"/>
<comment type="similarity">
    <text evidence="2">Belongs to the fibroblast growth factor-binding protein family.</text>
</comment>
<keyword evidence="10" id="KW-1185">Reference proteome</keyword>
<dbReference type="AlphaFoldDB" id="A0A6A5FRX2"/>
<comment type="subcellular location">
    <subcellularLocation>
        <location evidence="1">Secreted</location>
    </subcellularLocation>
</comment>
<evidence type="ECO:0000256" key="2">
    <source>
        <dbReference type="ARBA" id="ARBA00008326"/>
    </source>
</evidence>
<comment type="caution">
    <text evidence="9">The sequence shown here is derived from an EMBL/GenBank/DDBJ whole genome shotgun (WGS) entry which is preliminary data.</text>
</comment>
<evidence type="ECO:0008006" key="11">
    <source>
        <dbReference type="Google" id="ProtNLM"/>
    </source>
</evidence>
<feature type="region of interest" description="Disordered" evidence="7">
    <location>
        <begin position="25"/>
        <end position="59"/>
    </location>
</feature>
<evidence type="ECO:0000256" key="8">
    <source>
        <dbReference type="SAM" id="SignalP"/>
    </source>
</evidence>
<dbReference type="Proteomes" id="UP000465112">
    <property type="component" value="Chromosome 1"/>
</dbReference>
<accession>A0A6A5FRX2</accession>
<evidence type="ECO:0000256" key="6">
    <source>
        <dbReference type="ARBA" id="ARBA00023183"/>
    </source>
</evidence>
<dbReference type="Pfam" id="PF06473">
    <property type="entry name" value="FGF-BP1"/>
    <property type="match status" value="1"/>
</dbReference>
<protein>
    <recommendedName>
        <fullName evidence="11">Fibroblast growth factor-binding protein 1</fullName>
    </recommendedName>
</protein>
<dbReference type="GO" id="GO:0007267">
    <property type="term" value="P:cell-cell signaling"/>
    <property type="evidence" value="ECO:0007669"/>
    <property type="project" value="TreeGrafter"/>
</dbReference>
<feature type="signal peptide" evidence="8">
    <location>
        <begin position="1"/>
        <end position="25"/>
    </location>
</feature>
<keyword evidence="3" id="KW-0964">Secreted</keyword>